<dbReference type="GO" id="GO:0006506">
    <property type="term" value="P:GPI anchor biosynthetic process"/>
    <property type="evidence" value="ECO:0007669"/>
    <property type="project" value="UniProtKB-UniPathway"/>
</dbReference>
<dbReference type="PANTHER" id="PTHR20661:SF0">
    <property type="entry name" value="PHOSPHATIDYLINOSITOL-GLYCAN BIOSYNTHESIS CLASS W PROTEIN"/>
    <property type="match status" value="1"/>
</dbReference>
<dbReference type="EMBL" id="AKIJ01000002">
    <property type="protein sequence ID" value="KFG26726.1"/>
    <property type="molecule type" value="Genomic_DNA"/>
</dbReference>
<evidence type="ECO:0000313" key="10">
    <source>
        <dbReference type="Proteomes" id="UP000054524"/>
    </source>
</evidence>
<comment type="caution">
    <text evidence="9">The sequence shown here is derived from an EMBL/GenBank/DDBJ whole genome shotgun (WGS) entry which is preliminary data.</text>
</comment>
<feature type="transmembrane region" description="Helical" evidence="8">
    <location>
        <begin position="348"/>
        <end position="367"/>
    </location>
</feature>
<feature type="transmembrane region" description="Helical" evidence="8">
    <location>
        <begin position="159"/>
        <end position="178"/>
    </location>
</feature>
<keyword evidence="10" id="KW-1185">Reference proteome</keyword>
<feature type="transmembrane region" description="Helical" evidence="8">
    <location>
        <begin position="57"/>
        <end position="76"/>
    </location>
</feature>
<dbReference type="Proteomes" id="UP000054524">
    <property type="component" value="Unassembled WGS sequence"/>
</dbReference>
<keyword evidence="8" id="KW-0012">Acyltransferase</keyword>
<feature type="transmembrane region" description="Helical" evidence="8">
    <location>
        <begin position="248"/>
        <end position="268"/>
    </location>
</feature>
<dbReference type="GO" id="GO:0072659">
    <property type="term" value="P:protein localization to plasma membrane"/>
    <property type="evidence" value="ECO:0007669"/>
    <property type="project" value="TreeGrafter"/>
</dbReference>
<feature type="transmembrane region" description="Helical" evidence="8">
    <location>
        <begin position="127"/>
        <end position="147"/>
    </location>
</feature>
<keyword evidence="5 8" id="KW-0812">Transmembrane</keyword>
<comment type="function">
    <text evidence="8">A acetyltransferase, which acetylates the inositol ring of phosphatidylinositol during biosynthesis of GPI-anchor.</text>
</comment>
<comment type="similarity">
    <text evidence="3 8">Belongs to the PIGW family.</text>
</comment>
<feature type="transmembrane region" description="Helical" evidence="8">
    <location>
        <begin position="31"/>
        <end position="51"/>
    </location>
</feature>
<reference evidence="9 10" key="1">
    <citation type="journal article" date="2014" name="Genome Announc.">
        <title>Genome Sequence of the Microsporidian Species Nematocida sp1 Strain ERTm6 (ATCC PRA-372).</title>
        <authorList>
            <person name="Bakowski M.A."/>
            <person name="Priest M."/>
            <person name="Young S."/>
            <person name="Cuomo C.A."/>
            <person name="Troemel E.R."/>
        </authorList>
    </citation>
    <scope>NUCLEOTIDE SEQUENCE [LARGE SCALE GENOMIC DNA]</scope>
    <source>
        <strain evidence="9 10">ERTm6</strain>
    </source>
</reference>
<keyword evidence="4 8" id="KW-0337">GPI-anchor biosynthesis</keyword>
<name>A0A086J3K8_NEMA1</name>
<keyword evidence="7 8" id="KW-0472">Membrane</keyword>
<evidence type="ECO:0000256" key="1">
    <source>
        <dbReference type="ARBA" id="ARBA00004141"/>
    </source>
</evidence>
<evidence type="ECO:0000256" key="8">
    <source>
        <dbReference type="RuleBase" id="RU280819"/>
    </source>
</evidence>
<keyword evidence="8" id="KW-0808">Transferase</keyword>
<comment type="pathway">
    <text evidence="2 8">Glycolipid biosynthesis; glycosylphosphatidylinositol-anchor biosynthesis.</text>
</comment>
<evidence type="ECO:0000256" key="7">
    <source>
        <dbReference type="ARBA" id="ARBA00023136"/>
    </source>
</evidence>
<dbReference type="AlphaFoldDB" id="A0A086J3K8"/>
<evidence type="ECO:0000256" key="4">
    <source>
        <dbReference type="ARBA" id="ARBA00022502"/>
    </source>
</evidence>
<dbReference type="GeneID" id="77675853"/>
<feature type="transmembrane region" description="Helical" evidence="8">
    <location>
        <begin position="97"/>
        <end position="121"/>
    </location>
</feature>
<dbReference type="RefSeq" id="XP_052905281.1">
    <property type="nucleotide sequence ID" value="XM_053048521.1"/>
</dbReference>
<keyword evidence="8" id="KW-0256">Endoplasmic reticulum</keyword>
<organism evidence="9 10">
    <name type="scientific">Nematocida ausubeli (strain ATCC PRA-371 / ERTm2)</name>
    <name type="common">Nematode killer fungus</name>
    <dbReference type="NCBI Taxonomy" id="1913371"/>
    <lineage>
        <taxon>Eukaryota</taxon>
        <taxon>Fungi</taxon>
        <taxon>Fungi incertae sedis</taxon>
        <taxon>Microsporidia</taxon>
        <taxon>Nematocida</taxon>
    </lineage>
</organism>
<accession>A0A086J3K8</accession>
<feature type="transmembrane region" description="Helical" evidence="8">
    <location>
        <begin position="312"/>
        <end position="336"/>
    </location>
</feature>
<evidence type="ECO:0000256" key="5">
    <source>
        <dbReference type="ARBA" id="ARBA00022692"/>
    </source>
</evidence>
<feature type="transmembrane region" description="Helical" evidence="8">
    <location>
        <begin position="379"/>
        <end position="396"/>
    </location>
</feature>
<sequence>MILNSVLAPYPRTELLHTTCSSAYFLIILDYFQITNFWTLLFGLSMIHYIITVSESMIFSQVLCGVSVIFFLLKAKSSKTQQMNKIDTDIAYLVINGLRYIVCSLVSISIFTCDFGIYPLHKYKCKYFGISLMDFGVVAFMINAGMLSSLSHRFRARKSAYMFIMGIVRLCIILSGYHTDPTEYGVHLNFYFIYLLSENISLLFKNINPILAASLILGAHEAVITKKSVINYVFFGERDNIFSANREGLLSILPYTAVLLLGKGVGNILFEKNKTVFKKFLKLVALYSSLHVVHLVFLSITEPSRRLCSISFISFCCSAIIFPMCLLYGISCVYKVPSIESLSGLSKLMNPLFLLSNLYVLIGNLLFDWKSYSAVESHLCNLVYMFLTFCVPVYLYRKYVEIPSERKTK</sequence>
<protein>
    <recommendedName>
        <fullName evidence="8">GPI-anchored wall transfer protein</fullName>
        <ecNumber evidence="8">2.3.-.-</ecNumber>
    </recommendedName>
</protein>
<proteinExistence type="inferred from homology"/>
<dbReference type="EC" id="2.3.-.-" evidence="8"/>
<evidence type="ECO:0000256" key="2">
    <source>
        <dbReference type="ARBA" id="ARBA00004687"/>
    </source>
</evidence>
<dbReference type="GO" id="GO:0005789">
    <property type="term" value="C:endoplasmic reticulum membrane"/>
    <property type="evidence" value="ECO:0007669"/>
    <property type="project" value="UniProtKB-SubCell"/>
</dbReference>
<gene>
    <name evidence="9" type="ORF">NESG_00880</name>
</gene>
<dbReference type="Pfam" id="PF06423">
    <property type="entry name" value="GWT1"/>
    <property type="match status" value="1"/>
</dbReference>
<evidence type="ECO:0000256" key="6">
    <source>
        <dbReference type="ARBA" id="ARBA00022989"/>
    </source>
</evidence>
<dbReference type="GO" id="GO:0032216">
    <property type="term" value="F:glucosaminyl-phosphatidylinositol O-acyltransferase activity"/>
    <property type="evidence" value="ECO:0007669"/>
    <property type="project" value="TreeGrafter"/>
</dbReference>
<dbReference type="InterPro" id="IPR009447">
    <property type="entry name" value="PIGW/GWT1"/>
</dbReference>
<feature type="transmembrane region" description="Helical" evidence="8">
    <location>
        <begin position="280"/>
        <end position="300"/>
    </location>
</feature>
<evidence type="ECO:0000256" key="3">
    <source>
        <dbReference type="ARBA" id="ARBA00007559"/>
    </source>
</evidence>
<dbReference type="UniPathway" id="UPA00196"/>
<keyword evidence="6 8" id="KW-1133">Transmembrane helix</keyword>
<comment type="subcellular location">
    <subcellularLocation>
        <location evidence="8">Endoplasmic reticulum membrane</location>
        <topology evidence="8">Multi-pass membrane protein</topology>
    </subcellularLocation>
    <subcellularLocation>
        <location evidence="1">Membrane</location>
        <topology evidence="1">Multi-pass membrane protein</topology>
    </subcellularLocation>
</comment>
<dbReference type="HOGENOM" id="CLU_020802_3_0_1"/>
<dbReference type="PANTHER" id="PTHR20661">
    <property type="entry name" value="PHOSPHATIDYLINOSITOL-GLYCAN BIOSYNTHESIS CLASS W PROTEIN"/>
    <property type="match status" value="1"/>
</dbReference>
<evidence type="ECO:0000313" key="9">
    <source>
        <dbReference type="EMBL" id="KFG26726.1"/>
    </source>
</evidence>